<name>A0A1R1PUE5_ZANCU</name>
<dbReference type="Gene3D" id="3.20.20.140">
    <property type="entry name" value="Metal-dependent hydrolases"/>
    <property type="match status" value="1"/>
</dbReference>
<dbReference type="EMBL" id="LSSK01000176">
    <property type="protein sequence ID" value="OMH84581.1"/>
    <property type="molecule type" value="Genomic_DNA"/>
</dbReference>
<evidence type="ECO:0000313" key="3">
    <source>
        <dbReference type="Proteomes" id="UP000188320"/>
    </source>
</evidence>
<proteinExistence type="predicted"/>
<evidence type="ECO:0000313" key="2">
    <source>
        <dbReference type="EMBL" id="OMH84581.1"/>
    </source>
</evidence>
<reference evidence="3" key="1">
    <citation type="submission" date="2017-01" db="EMBL/GenBank/DDBJ databases">
        <authorList>
            <person name="Wang Y."/>
            <person name="White M."/>
            <person name="Kvist S."/>
            <person name="Moncalvo J.-M."/>
        </authorList>
    </citation>
    <scope>NUCLEOTIDE SEQUENCE [LARGE SCALE GENOMIC DNA]</scope>
    <source>
        <strain evidence="3">COL-18-3</strain>
    </source>
</reference>
<gene>
    <name evidence="2" type="ORF">AX774_g1889</name>
</gene>
<dbReference type="OrthoDB" id="16564at2759"/>
<organism evidence="2 3">
    <name type="scientific">Zancudomyces culisetae</name>
    <name type="common">Gut fungus</name>
    <name type="synonym">Smittium culisetae</name>
    <dbReference type="NCBI Taxonomy" id="1213189"/>
    <lineage>
        <taxon>Eukaryota</taxon>
        <taxon>Fungi</taxon>
        <taxon>Fungi incertae sedis</taxon>
        <taxon>Zoopagomycota</taxon>
        <taxon>Kickxellomycotina</taxon>
        <taxon>Harpellomycetes</taxon>
        <taxon>Harpellales</taxon>
        <taxon>Legeriomycetaceae</taxon>
        <taxon>Zancudomyces</taxon>
    </lineage>
</organism>
<protein>
    <submittedName>
        <fullName evidence="2">Uncharacterized protein</fullName>
    </submittedName>
</protein>
<dbReference type="Proteomes" id="UP000188320">
    <property type="component" value="Unassembled WGS sequence"/>
</dbReference>
<sequence length="247" mass="28440">MNLLNIEENIKVVKDFPTDEDLKNVIDKTHALGGLVIVNHIWWSNATNQSHRTVLTDHPSREKLLELGVDGFEVINSNVFDLPTYQFVLENKDKLVGVSGSDIHSPDVPSYAWTILNAAGFNRSAIMDQLKAKKTSYLFDPTGSPYLPEFSISSRYYKLSMLNDIVQLLYSFRYYDHGTYSFRGSFCQPSITQVYAQMVGWGIFYLILVFLFFEVFRGIAYGLWYLSRNLVARLKSARKRRNTNHIQ</sequence>
<evidence type="ECO:0000256" key="1">
    <source>
        <dbReference type="SAM" id="Phobius"/>
    </source>
</evidence>
<dbReference type="SUPFAM" id="SSF89550">
    <property type="entry name" value="PHP domain-like"/>
    <property type="match status" value="1"/>
</dbReference>
<dbReference type="AlphaFoldDB" id="A0A1R1PUE5"/>
<dbReference type="InterPro" id="IPR016195">
    <property type="entry name" value="Pol/histidinol_Pase-like"/>
</dbReference>
<keyword evidence="1" id="KW-0812">Transmembrane</keyword>
<keyword evidence="1" id="KW-1133">Transmembrane helix</keyword>
<keyword evidence="1" id="KW-0472">Membrane</keyword>
<keyword evidence="3" id="KW-1185">Reference proteome</keyword>
<feature type="transmembrane region" description="Helical" evidence="1">
    <location>
        <begin position="198"/>
        <end position="226"/>
    </location>
</feature>
<comment type="caution">
    <text evidence="2">The sequence shown here is derived from an EMBL/GenBank/DDBJ whole genome shotgun (WGS) entry which is preliminary data.</text>
</comment>
<accession>A0A1R1PUE5</accession>